<evidence type="ECO:0000313" key="2">
    <source>
        <dbReference type="Proteomes" id="UP000673434"/>
    </source>
</evidence>
<dbReference type="Proteomes" id="UP000673434">
    <property type="component" value="Unassembled WGS sequence"/>
</dbReference>
<dbReference type="SUPFAM" id="SSF88723">
    <property type="entry name" value="PIN domain-like"/>
    <property type="match status" value="1"/>
</dbReference>
<keyword evidence="2" id="KW-1185">Reference proteome</keyword>
<dbReference type="RefSeq" id="WP_210846423.1">
    <property type="nucleotide sequence ID" value="NZ_JAGKON010000025.1"/>
</dbReference>
<sequence>MFLIDANVFIEAKNKYYNMSFCPAFWDWLLRECAGHNIFSIQGIYQELINGNDELRTWSMDNRHFFLPMSDEDTQRNVAVVAAHVADKQHSVPMSVGAMEEFLRGADTWLIAKAMSTGATIVTHERLDLQCKRKFLIPNICNHFGVQYVDTFTLLQQLNASFILAA</sequence>
<organism evidence="1 2">
    <name type="scientific">Klebsiella oxytoca</name>
    <dbReference type="NCBI Taxonomy" id="571"/>
    <lineage>
        <taxon>Bacteria</taxon>
        <taxon>Pseudomonadati</taxon>
        <taxon>Pseudomonadota</taxon>
        <taxon>Gammaproteobacteria</taxon>
        <taxon>Enterobacterales</taxon>
        <taxon>Enterobacteriaceae</taxon>
        <taxon>Klebsiella/Raoultella group</taxon>
        <taxon>Klebsiella</taxon>
    </lineage>
</organism>
<name>A0AAP2BN73_KLEOX</name>
<dbReference type="Pfam" id="PF14367">
    <property type="entry name" value="DUF4411"/>
    <property type="match status" value="1"/>
</dbReference>
<comment type="caution">
    <text evidence="1">The sequence shown here is derived from an EMBL/GenBank/DDBJ whole genome shotgun (WGS) entry which is preliminary data.</text>
</comment>
<accession>A0AAP2BN73</accession>
<dbReference type="EMBL" id="JAGKON010000025">
    <property type="protein sequence ID" value="MBQ0602523.1"/>
    <property type="molecule type" value="Genomic_DNA"/>
</dbReference>
<evidence type="ECO:0000313" key="1">
    <source>
        <dbReference type="EMBL" id="MBQ0602523.1"/>
    </source>
</evidence>
<dbReference type="AlphaFoldDB" id="A0AAP2BN73"/>
<proteinExistence type="predicted"/>
<protein>
    <submittedName>
        <fullName evidence="1">DUF4411 family protein</fullName>
    </submittedName>
</protein>
<gene>
    <name evidence="1" type="ORF">J7S78_22190</name>
</gene>
<reference evidence="1 2" key="1">
    <citation type="submission" date="2021-03" db="EMBL/GenBank/DDBJ databases">
        <authorList>
            <person name="Stanton E."/>
        </authorList>
    </citation>
    <scope>NUCLEOTIDE SEQUENCE [LARGE SCALE GENOMIC DNA]</scope>
    <source>
        <strain evidence="1 2">2020EL-00037</strain>
    </source>
</reference>
<dbReference type="InterPro" id="IPR029060">
    <property type="entry name" value="PIN-like_dom_sf"/>
</dbReference>
<dbReference type="InterPro" id="IPR016541">
    <property type="entry name" value="UCP008505"/>
</dbReference>